<keyword evidence="5 7" id="KW-0472">Membrane</keyword>
<evidence type="ECO:0000256" key="3">
    <source>
        <dbReference type="ARBA" id="ARBA00022692"/>
    </source>
</evidence>
<feature type="compositionally biased region" description="Basic and acidic residues" evidence="6">
    <location>
        <begin position="1"/>
        <end position="29"/>
    </location>
</feature>
<evidence type="ECO:0000313" key="9">
    <source>
        <dbReference type="Proteomes" id="UP000372890"/>
    </source>
</evidence>
<evidence type="ECO:0000256" key="4">
    <source>
        <dbReference type="ARBA" id="ARBA00022989"/>
    </source>
</evidence>
<evidence type="ECO:0000256" key="7">
    <source>
        <dbReference type="SAM" id="Phobius"/>
    </source>
</evidence>
<keyword evidence="3 7" id="KW-0812">Transmembrane</keyword>
<reference evidence="8 9" key="1">
    <citation type="submission" date="2019-03" db="EMBL/GenBank/DDBJ databases">
        <authorList>
            <consortium name="Pathogen Informatics"/>
        </authorList>
    </citation>
    <scope>NUCLEOTIDE SEQUENCE [LARGE SCALE GENOMIC DNA]</scope>
    <source>
        <strain evidence="8 9">NCTC9001</strain>
    </source>
</reference>
<sequence length="180" mass="19688">MTQENEIKRPTQDLEHEPIKQLDNSEKGGKVSQALETVTTTAEKVQRQPVIAHLIRATERFNDRLGNQFGAAITYFSFLSMIPILMVSFAAGGFVLASHPMLLQDIFDKILQNISDPTLAATLKNTINTAVQQRTTVGACRSGSGAFIPASTGWVTCVKRFAPSHAMSGNARRKIRRSSG</sequence>
<dbReference type="InterPro" id="IPR017039">
    <property type="entry name" value="Virul_fac_BrkB"/>
</dbReference>
<feature type="transmembrane region" description="Helical" evidence="7">
    <location>
        <begin position="72"/>
        <end position="97"/>
    </location>
</feature>
<dbReference type="EMBL" id="CAADIS010000005">
    <property type="protein sequence ID" value="VFS30827.1"/>
    <property type="molecule type" value="Genomic_DNA"/>
</dbReference>
<evidence type="ECO:0000256" key="5">
    <source>
        <dbReference type="ARBA" id="ARBA00023136"/>
    </source>
</evidence>
<proteinExistence type="predicted"/>
<keyword evidence="4 7" id="KW-1133">Transmembrane helix</keyword>
<gene>
    <name evidence="8" type="primary">yhjD</name>
    <name evidence="8" type="ORF">NCTC9001_03943</name>
</gene>
<keyword evidence="2" id="KW-1003">Cell membrane</keyword>
<evidence type="ECO:0000256" key="6">
    <source>
        <dbReference type="SAM" id="MobiDB-lite"/>
    </source>
</evidence>
<feature type="region of interest" description="Disordered" evidence="6">
    <location>
        <begin position="1"/>
        <end position="31"/>
    </location>
</feature>
<name>A0A484Y547_ECOLX</name>
<accession>A0A484Y547</accession>
<dbReference type="Proteomes" id="UP000372890">
    <property type="component" value="Unassembled WGS sequence"/>
</dbReference>
<comment type="subcellular location">
    <subcellularLocation>
        <location evidence="1">Cell membrane</location>
        <topology evidence="1">Multi-pass membrane protein</topology>
    </subcellularLocation>
</comment>
<dbReference type="GO" id="GO:0005886">
    <property type="term" value="C:plasma membrane"/>
    <property type="evidence" value="ECO:0007669"/>
    <property type="project" value="UniProtKB-SubCell"/>
</dbReference>
<evidence type="ECO:0000256" key="1">
    <source>
        <dbReference type="ARBA" id="ARBA00004651"/>
    </source>
</evidence>
<evidence type="ECO:0000256" key="2">
    <source>
        <dbReference type="ARBA" id="ARBA00022475"/>
    </source>
</evidence>
<evidence type="ECO:0000313" key="8">
    <source>
        <dbReference type="EMBL" id="VFS30827.1"/>
    </source>
</evidence>
<protein>
    <submittedName>
        <fullName evidence="8">tRNA-processing ribonuclease</fullName>
    </submittedName>
</protein>
<organism evidence="8 9">
    <name type="scientific">Escherichia coli</name>
    <dbReference type="NCBI Taxonomy" id="562"/>
    <lineage>
        <taxon>Bacteria</taxon>
        <taxon>Pseudomonadati</taxon>
        <taxon>Pseudomonadota</taxon>
        <taxon>Gammaproteobacteria</taxon>
        <taxon>Enterobacterales</taxon>
        <taxon>Enterobacteriaceae</taxon>
        <taxon>Escherichia</taxon>
    </lineage>
</organism>
<dbReference type="PANTHER" id="PTHR30213">
    <property type="entry name" value="INNER MEMBRANE PROTEIN YHJD"/>
    <property type="match status" value="1"/>
</dbReference>
<dbReference type="AlphaFoldDB" id="A0A484Y547"/>
<dbReference type="Pfam" id="PF03631">
    <property type="entry name" value="Virul_fac_BrkB"/>
    <property type="match status" value="1"/>
</dbReference>
<dbReference type="PANTHER" id="PTHR30213:SF1">
    <property type="entry name" value="INNER MEMBRANE PROTEIN YHJD"/>
    <property type="match status" value="1"/>
</dbReference>